<reference evidence="2" key="1">
    <citation type="submission" date="2016-09" db="EMBL/GenBank/DDBJ databases">
        <authorList>
            <person name="Hebert L."/>
            <person name="Moumen B."/>
        </authorList>
    </citation>
    <scope>NUCLEOTIDE SEQUENCE [LARGE SCALE GENOMIC DNA]</scope>
    <source>
        <strain evidence="2">OVI</strain>
    </source>
</reference>
<dbReference type="GeneID" id="92377680"/>
<dbReference type="EMBL" id="CZPT02001808">
    <property type="protein sequence ID" value="SCU72164.1"/>
    <property type="molecule type" value="Genomic_DNA"/>
</dbReference>
<dbReference type="InterPro" id="IPR052815">
    <property type="entry name" value="PDCD2-like_regulator"/>
</dbReference>
<organism evidence="2 3">
    <name type="scientific">Trypanosoma equiperdum</name>
    <dbReference type="NCBI Taxonomy" id="5694"/>
    <lineage>
        <taxon>Eukaryota</taxon>
        <taxon>Discoba</taxon>
        <taxon>Euglenozoa</taxon>
        <taxon>Kinetoplastea</taxon>
        <taxon>Metakinetoplastina</taxon>
        <taxon>Trypanosomatida</taxon>
        <taxon>Trypanosomatidae</taxon>
        <taxon>Trypanosoma</taxon>
    </lineage>
</organism>
<evidence type="ECO:0000313" key="2">
    <source>
        <dbReference type="EMBL" id="SCU72164.1"/>
    </source>
</evidence>
<accession>A0A1G4IIN6</accession>
<dbReference type="InterPro" id="IPR007320">
    <property type="entry name" value="PDCD2_C"/>
</dbReference>
<dbReference type="Proteomes" id="UP000195570">
    <property type="component" value="Unassembled WGS sequence"/>
</dbReference>
<sequence length="345" mass="38879">MREVLLGVFDGYMPLERNKLTSETKIGGSPTYRPSLSESQLVTIREWTTCGVCGRHMFLVLQAFSPLPQSSAGHHRMIYVFCCNSDACSRQPSSSWCAFTLQAENMDEEALDDIQSEEAARSDPVMASELPPSTFPPCYVAIDSEPRKEIVVPTDLEAEMIRAAQENAKNPDITENDIKELEQTIDLKDKPADYEFDKFRRRVAREPSQVIRYYERFPTESCGVTLVSAVAPPLFMRPSRVKEIIRIPPCRDCGAALIHELQIMPTSVYYLRVRDYIASGSPSGDEGVDWGTVTVFVCSKDCSKDRSGSSLRKEFVFVEKAPEQQDELENLDGRVDLRTFMTGRT</sequence>
<feature type="domain" description="Programmed cell death protein 2 C-terminal" evidence="1">
    <location>
        <begin position="193"/>
        <end position="319"/>
    </location>
</feature>
<dbReference type="PANTHER" id="PTHR46421:SF2">
    <property type="entry name" value="PROGRAMMED CELL DEATH PROTEIN 2 C-TERMINAL DOMAIN-CONTAINING PROTEIN"/>
    <property type="match status" value="1"/>
</dbReference>
<dbReference type="AlphaFoldDB" id="A0A1G4IIN6"/>
<evidence type="ECO:0000313" key="3">
    <source>
        <dbReference type="Proteomes" id="UP000195570"/>
    </source>
</evidence>
<proteinExistence type="predicted"/>
<dbReference type="VEuPathDB" id="TriTrypDB:TEOVI_000374000"/>
<keyword evidence="3" id="KW-1185">Reference proteome</keyword>
<name>A0A1G4IIN6_TRYEQ</name>
<evidence type="ECO:0000259" key="1">
    <source>
        <dbReference type="Pfam" id="PF04194"/>
    </source>
</evidence>
<protein>
    <submittedName>
        <fullName evidence="2">Programmed cell death protein 2, C-terminal putative domain containing protein, putative</fullName>
    </submittedName>
</protein>
<gene>
    <name evidence="2" type="ORF">TEOVI_000374000</name>
</gene>
<dbReference type="RefSeq" id="XP_067082704.1">
    <property type="nucleotide sequence ID" value="XM_067226603.1"/>
</dbReference>
<dbReference type="GO" id="GO:0005737">
    <property type="term" value="C:cytoplasm"/>
    <property type="evidence" value="ECO:0007669"/>
    <property type="project" value="InterPro"/>
</dbReference>
<dbReference type="PANTHER" id="PTHR46421">
    <property type="entry name" value="PROGRAMMED CELL DEATH PROTEIN 2-LIKE"/>
    <property type="match status" value="1"/>
</dbReference>
<comment type="caution">
    <text evidence="2">The sequence shown here is derived from an EMBL/GenBank/DDBJ whole genome shotgun (WGS) entry which is preliminary data.</text>
</comment>
<dbReference type="Pfam" id="PF04194">
    <property type="entry name" value="PDCD2_C"/>
    <property type="match status" value="1"/>
</dbReference>